<evidence type="ECO:0000256" key="13">
    <source>
        <dbReference type="SAM" id="MobiDB-lite"/>
    </source>
</evidence>
<name>A0AAV2H4B9_LYMST</name>
<feature type="coiled-coil region" evidence="12">
    <location>
        <begin position="603"/>
        <end position="630"/>
    </location>
</feature>
<evidence type="ECO:0000256" key="6">
    <source>
        <dbReference type="ARBA" id="ARBA00022801"/>
    </source>
</evidence>
<feature type="site" description="Important for enzyme activity" evidence="10">
    <location>
        <position position="187"/>
    </location>
</feature>
<feature type="compositionally biased region" description="Low complexity" evidence="13">
    <location>
        <begin position="547"/>
        <end position="561"/>
    </location>
</feature>
<reference evidence="15 16" key="1">
    <citation type="submission" date="2024-04" db="EMBL/GenBank/DDBJ databases">
        <authorList>
            <consortium name="Genoscope - CEA"/>
            <person name="William W."/>
        </authorList>
    </citation>
    <scope>NUCLEOTIDE SEQUENCE [LARGE SCALE GENOMIC DNA]</scope>
</reference>
<comment type="subcellular location">
    <subcellularLocation>
        <location evidence="2">Nucleus</location>
    </subcellularLocation>
</comment>
<accession>A0AAV2H4B9</accession>
<dbReference type="CDD" id="cd09617">
    <property type="entry name" value="Peptidase_C12_UCH37_BAP1"/>
    <property type="match status" value="1"/>
</dbReference>
<dbReference type="Gene3D" id="3.40.532.10">
    <property type="entry name" value="Peptidase C12, ubiquitin carboxyl-terminal hydrolase"/>
    <property type="match status" value="1"/>
</dbReference>
<feature type="compositionally biased region" description="Polar residues" evidence="13">
    <location>
        <begin position="529"/>
        <end position="545"/>
    </location>
</feature>
<feature type="region of interest" description="Disordered" evidence="13">
    <location>
        <begin position="418"/>
        <end position="448"/>
    </location>
</feature>
<evidence type="ECO:0000256" key="10">
    <source>
        <dbReference type="PROSITE-ProRule" id="PRU01393"/>
    </source>
</evidence>
<evidence type="ECO:0000313" key="16">
    <source>
        <dbReference type="Proteomes" id="UP001497497"/>
    </source>
</evidence>
<dbReference type="PANTHER" id="PTHR10589:SF28">
    <property type="entry name" value="UBIQUITIN CARBOXYL-TERMINAL HYDROLASE BAP1"/>
    <property type="match status" value="1"/>
</dbReference>
<dbReference type="PROSITE" id="PS52048">
    <property type="entry name" value="UCH_DOMAIN"/>
    <property type="match status" value="1"/>
</dbReference>
<dbReference type="InterPro" id="IPR041507">
    <property type="entry name" value="UCH_C"/>
</dbReference>
<keyword evidence="5 10" id="KW-0833">Ubl conjugation pathway</keyword>
<evidence type="ECO:0000256" key="5">
    <source>
        <dbReference type="ARBA" id="ARBA00022786"/>
    </source>
</evidence>
<dbReference type="InterPro" id="IPR036959">
    <property type="entry name" value="Peptidase_C12_UCH_sf"/>
</dbReference>
<evidence type="ECO:0000256" key="2">
    <source>
        <dbReference type="ARBA" id="ARBA00004123"/>
    </source>
</evidence>
<dbReference type="GO" id="GO:0016579">
    <property type="term" value="P:protein deubiquitination"/>
    <property type="evidence" value="ECO:0007669"/>
    <property type="project" value="TreeGrafter"/>
</dbReference>
<dbReference type="GO" id="GO:0005634">
    <property type="term" value="C:nucleus"/>
    <property type="evidence" value="ECO:0007669"/>
    <property type="project" value="UniProtKB-SubCell"/>
</dbReference>
<dbReference type="InterPro" id="IPR001578">
    <property type="entry name" value="Peptidase_C12_UCH"/>
</dbReference>
<keyword evidence="9" id="KW-0539">Nucleus</keyword>
<keyword evidence="16" id="KW-1185">Reference proteome</keyword>
<dbReference type="Pfam" id="PF01088">
    <property type="entry name" value="Peptidase_C12"/>
    <property type="match status" value="1"/>
</dbReference>
<evidence type="ECO:0000256" key="8">
    <source>
        <dbReference type="ARBA" id="ARBA00022853"/>
    </source>
</evidence>
<dbReference type="EMBL" id="CAXITT010000012">
    <property type="protein sequence ID" value="CAL1527069.1"/>
    <property type="molecule type" value="Genomic_DNA"/>
</dbReference>
<dbReference type="PRINTS" id="PR00707">
    <property type="entry name" value="UBCTHYDRLASE"/>
</dbReference>
<comment type="caution">
    <text evidence="15">The sequence shown here is derived from an EMBL/GenBank/DDBJ whole genome shotgun (WGS) entry which is preliminary data.</text>
</comment>
<dbReference type="EC" id="3.4.19.12" evidence="11"/>
<protein>
    <recommendedName>
        <fullName evidence="11">Ubiquitin carboxyl-terminal hydrolase</fullName>
        <ecNumber evidence="11">3.4.19.12</ecNumber>
    </recommendedName>
</protein>
<keyword evidence="8" id="KW-0156">Chromatin regulator</keyword>
<feature type="region of interest" description="Disordered" evidence="13">
    <location>
        <begin position="670"/>
        <end position="701"/>
    </location>
</feature>
<keyword evidence="6 10" id="KW-0378">Hydrolase</keyword>
<evidence type="ECO:0000256" key="12">
    <source>
        <dbReference type="SAM" id="Coils"/>
    </source>
</evidence>
<feature type="compositionally biased region" description="Basic residues" evidence="13">
    <location>
        <begin position="678"/>
        <end position="701"/>
    </location>
</feature>
<dbReference type="FunFam" id="1.20.58.860:FF:000006">
    <property type="entry name" value="Ubiquitin carboxyl-terminal hydrolase"/>
    <property type="match status" value="1"/>
</dbReference>
<sequence>MNKGWLELESDPGLFTLLLEDFGVNGVQVEEIYDLQKPIEGPVYGFIFLFRWIEERRSRRKTNTEVESFVTDPDAVNNIFFAQQIIPNSCATHALLSVLLNCDNKLKLGKTLNLIKDFTDSMSPEDKGYAIANMPELARVHNSFARPENSKPMPEKQSGLSSVRAMDSETFHFVSYVPINGHLFELDGLKPHPIDHGSPWEKGEDWTEKFRRVITDRLGMATGGEPYHDIRFNLMAVVPDKRQLLEHKLMTLKTNRKIVLEALQQVVSPANSEQSDSDAKSQGMEVKKSTALTSGLTAATCGITANETSSTNSLTNLTPAAASSHSTSNLVTATPTSAAALLSSLCSQSTATLKTGSVNTTSLLSSNATPHNSTHQAVKSTTNGSGPTNSNEQMKLRSSTSSVKFNLSPLTQLETKINSSETHVSKIEKSTTNSLPGQAGGSDAPGQECSIGVVESSGGEGEAHIKQEVMDMDHACKIAVKTELKPITVKTEGLTTAEAKITLQVTPVTATGGMRADITKPLSIETKLSTSPCAASNESTDTASEIGSGFSSPGTSSCQSSPQFLESHSVTDIKSENCDDMHTLKRKRKSSHVFTPKDLVDLLKNVDKEIEICEASLKEENEKRKKYKIDACRRTHNYDTFIVTFLSMLAEQGLLGDLMEENIAIKKTGGNATTGPKMTKKALLKASEKKKKAKIKKRGKK</sequence>
<feature type="active site" description="Nucleophile" evidence="10">
    <location>
        <position position="90"/>
    </location>
</feature>
<dbReference type="AlphaFoldDB" id="A0AAV2H4B9"/>
<dbReference type="PROSITE" id="PS52049">
    <property type="entry name" value="ULD"/>
    <property type="match status" value="1"/>
</dbReference>
<dbReference type="InterPro" id="IPR038765">
    <property type="entry name" value="Papain-like_cys_pep_sf"/>
</dbReference>
<organism evidence="15 16">
    <name type="scientific">Lymnaea stagnalis</name>
    <name type="common">Great pond snail</name>
    <name type="synonym">Helix stagnalis</name>
    <dbReference type="NCBI Taxonomy" id="6523"/>
    <lineage>
        <taxon>Eukaryota</taxon>
        <taxon>Metazoa</taxon>
        <taxon>Spiralia</taxon>
        <taxon>Lophotrochozoa</taxon>
        <taxon>Mollusca</taxon>
        <taxon>Gastropoda</taxon>
        <taxon>Heterobranchia</taxon>
        <taxon>Euthyneura</taxon>
        <taxon>Panpulmonata</taxon>
        <taxon>Hygrophila</taxon>
        <taxon>Lymnaeoidea</taxon>
        <taxon>Lymnaeidae</taxon>
        <taxon>Lymnaea</taxon>
    </lineage>
</organism>
<comment type="similarity">
    <text evidence="3">Belongs to the peptidase C12 family. BAP1 subfamily.</text>
</comment>
<feature type="region of interest" description="Disordered" evidence="13">
    <location>
        <begin position="529"/>
        <end position="563"/>
    </location>
</feature>
<dbReference type="PANTHER" id="PTHR10589">
    <property type="entry name" value="UBIQUITIN CARBOXYL-TERMINAL HYDROLASE"/>
    <property type="match status" value="1"/>
</dbReference>
<keyword evidence="4 10" id="KW-0645">Protease</keyword>
<evidence type="ECO:0000256" key="1">
    <source>
        <dbReference type="ARBA" id="ARBA00000707"/>
    </source>
</evidence>
<dbReference type="GO" id="GO:0005737">
    <property type="term" value="C:cytoplasm"/>
    <property type="evidence" value="ECO:0007669"/>
    <property type="project" value="TreeGrafter"/>
</dbReference>
<evidence type="ECO:0000256" key="4">
    <source>
        <dbReference type="ARBA" id="ARBA00022670"/>
    </source>
</evidence>
<dbReference type="Gene3D" id="1.20.58.860">
    <property type="match status" value="1"/>
</dbReference>
<evidence type="ECO:0000313" key="15">
    <source>
        <dbReference type="EMBL" id="CAL1527069.1"/>
    </source>
</evidence>
<dbReference type="FunFam" id="3.40.532.10:FF:000002">
    <property type="entry name" value="Ubiquitin carboxyl-terminal hydrolase"/>
    <property type="match status" value="1"/>
</dbReference>
<comment type="catalytic activity">
    <reaction evidence="1 10 11">
        <text>Thiol-dependent hydrolysis of ester, thioester, amide, peptide and isopeptide bonds formed by the C-terminal Gly of ubiquitin (a 76-residue protein attached to proteins as an intracellular targeting signal).</text>
        <dbReference type="EC" id="3.4.19.12"/>
    </reaction>
</comment>
<dbReference type="Pfam" id="PF18031">
    <property type="entry name" value="UCH_C"/>
    <property type="match status" value="1"/>
</dbReference>
<evidence type="ECO:0000256" key="7">
    <source>
        <dbReference type="ARBA" id="ARBA00022807"/>
    </source>
</evidence>
<evidence type="ECO:0000256" key="11">
    <source>
        <dbReference type="RuleBase" id="RU361215"/>
    </source>
</evidence>
<keyword evidence="7 10" id="KW-0788">Thiol protease</keyword>
<keyword evidence="12" id="KW-0175">Coiled coil</keyword>
<evidence type="ECO:0000256" key="3">
    <source>
        <dbReference type="ARBA" id="ARBA00007182"/>
    </source>
</evidence>
<dbReference type="GO" id="GO:0006325">
    <property type="term" value="P:chromatin organization"/>
    <property type="evidence" value="ECO:0007669"/>
    <property type="project" value="UniProtKB-KW"/>
</dbReference>
<feature type="active site" description="Proton donor" evidence="10">
    <location>
        <position position="172"/>
    </location>
</feature>
<gene>
    <name evidence="15" type="ORF">GSLYS_00001246001</name>
</gene>
<feature type="domain" description="UCH catalytic" evidence="14">
    <location>
        <begin position="4"/>
        <end position="239"/>
    </location>
</feature>
<feature type="region of interest" description="Disordered" evidence="13">
    <location>
        <begin position="364"/>
        <end position="403"/>
    </location>
</feature>
<dbReference type="Proteomes" id="UP001497497">
    <property type="component" value="Unassembled WGS sequence"/>
</dbReference>
<evidence type="ECO:0000256" key="9">
    <source>
        <dbReference type="ARBA" id="ARBA00023242"/>
    </source>
</evidence>
<evidence type="ECO:0000259" key="14">
    <source>
        <dbReference type="PROSITE" id="PS52048"/>
    </source>
</evidence>
<feature type="site" description="Transition state stabilizer" evidence="10">
    <location>
        <position position="84"/>
    </location>
</feature>
<feature type="region of interest" description="Disordered" evidence="13">
    <location>
        <begin position="267"/>
        <end position="286"/>
    </location>
</feature>
<proteinExistence type="inferred from homology"/>
<dbReference type="SUPFAM" id="SSF54001">
    <property type="entry name" value="Cysteine proteinases"/>
    <property type="match status" value="1"/>
</dbReference>
<dbReference type="GO" id="GO:0004843">
    <property type="term" value="F:cysteine-type deubiquitinase activity"/>
    <property type="evidence" value="ECO:0007669"/>
    <property type="project" value="UniProtKB-UniRule"/>
</dbReference>
<dbReference type="GO" id="GO:0006511">
    <property type="term" value="P:ubiquitin-dependent protein catabolic process"/>
    <property type="evidence" value="ECO:0007669"/>
    <property type="project" value="UniProtKB-UniRule"/>
</dbReference>